<accession>A0A3P6SV72</accession>
<sequence length="203" mass="22697">MVNERPPKNPDKLNDPEAIVNRYDLRDRKRHTLNSKPTDLNTAQKDSKSTVSADYTTAKDLLSPPTKIAKKGQNSESPRTARAQSEGAKNRKSDETSEQTEFSLSSMFPSIFGNSTPATLLSGPARNTRSASQLSQSFRVPEIPQKPTNPRKDVIKFRSDYANKFAIGSKHTVNFFSGSYEDAQRKARNDVKLLVIFIHDPND</sequence>
<dbReference type="Proteomes" id="UP000271889">
    <property type="component" value="Unassembled WGS sequence"/>
</dbReference>
<protein>
    <submittedName>
        <fullName evidence="2">Uncharacterized protein</fullName>
    </submittedName>
</protein>
<feature type="region of interest" description="Disordered" evidence="1">
    <location>
        <begin position="1"/>
        <end position="151"/>
    </location>
</feature>
<dbReference type="AlphaFoldDB" id="A0A3P6SV72"/>
<dbReference type="OrthoDB" id="1026733at2759"/>
<evidence type="ECO:0000313" key="2">
    <source>
        <dbReference type="EMBL" id="VDK57508.1"/>
    </source>
</evidence>
<feature type="non-terminal residue" evidence="2">
    <location>
        <position position="203"/>
    </location>
</feature>
<keyword evidence="3" id="KW-1185">Reference proteome</keyword>
<organism evidence="2 3">
    <name type="scientific">Cylicostephanus goldi</name>
    <name type="common">Nematode worm</name>
    <dbReference type="NCBI Taxonomy" id="71465"/>
    <lineage>
        <taxon>Eukaryota</taxon>
        <taxon>Metazoa</taxon>
        <taxon>Ecdysozoa</taxon>
        <taxon>Nematoda</taxon>
        <taxon>Chromadorea</taxon>
        <taxon>Rhabditida</taxon>
        <taxon>Rhabditina</taxon>
        <taxon>Rhabditomorpha</taxon>
        <taxon>Strongyloidea</taxon>
        <taxon>Strongylidae</taxon>
        <taxon>Cylicostephanus</taxon>
    </lineage>
</organism>
<proteinExistence type="predicted"/>
<feature type="compositionally biased region" description="Polar residues" evidence="1">
    <location>
        <begin position="34"/>
        <end position="55"/>
    </location>
</feature>
<feature type="compositionally biased region" description="Basic and acidic residues" evidence="1">
    <location>
        <begin position="1"/>
        <end position="15"/>
    </location>
</feature>
<dbReference type="Gene3D" id="3.40.30.10">
    <property type="entry name" value="Glutaredoxin"/>
    <property type="match status" value="1"/>
</dbReference>
<name>A0A3P6SV72_CYLGO</name>
<feature type="compositionally biased region" description="Polar residues" evidence="1">
    <location>
        <begin position="99"/>
        <end position="138"/>
    </location>
</feature>
<evidence type="ECO:0000256" key="1">
    <source>
        <dbReference type="SAM" id="MobiDB-lite"/>
    </source>
</evidence>
<reference evidence="2 3" key="1">
    <citation type="submission" date="2018-11" db="EMBL/GenBank/DDBJ databases">
        <authorList>
            <consortium name="Pathogen Informatics"/>
        </authorList>
    </citation>
    <scope>NUCLEOTIDE SEQUENCE [LARGE SCALE GENOMIC DNA]</scope>
</reference>
<dbReference type="EMBL" id="UYRV01010558">
    <property type="protein sequence ID" value="VDK57508.1"/>
    <property type="molecule type" value="Genomic_DNA"/>
</dbReference>
<evidence type="ECO:0000313" key="3">
    <source>
        <dbReference type="Proteomes" id="UP000271889"/>
    </source>
</evidence>
<gene>
    <name evidence="2" type="ORF">CGOC_LOCUS4011</name>
</gene>